<feature type="region of interest" description="Disordered" evidence="1">
    <location>
        <begin position="24"/>
        <end position="73"/>
    </location>
</feature>
<evidence type="ECO:0000313" key="2">
    <source>
        <dbReference type="EMBL" id="KOO53713.1"/>
    </source>
</evidence>
<gene>
    <name evidence="2" type="ORF">Ctob_015767</name>
</gene>
<reference evidence="3" key="1">
    <citation type="journal article" date="2015" name="PLoS Genet.">
        <title>Genome Sequence and Transcriptome Analyses of Chrysochromulina tobin: Metabolic Tools for Enhanced Algal Fitness in the Prominent Order Prymnesiales (Haptophyceae).</title>
        <authorList>
            <person name="Hovde B.T."/>
            <person name="Deodato C.R."/>
            <person name="Hunsperger H.M."/>
            <person name="Ryken S.A."/>
            <person name="Yost W."/>
            <person name="Jha R.K."/>
            <person name="Patterson J."/>
            <person name="Monnat R.J. Jr."/>
            <person name="Barlow S.B."/>
            <person name="Starkenburg S.R."/>
            <person name="Cattolico R.A."/>
        </authorList>
    </citation>
    <scope>NUCLEOTIDE SEQUENCE</scope>
    <source>
        <strain evidence="3">CCMP291</strain>
    </source>
</reference>
<dbReference type="EMBL" id="JWZX01000103">
    <property type="protein sequence ID" value="KOO53713.1"/>
    <property type="molecule type" value="Genomic_DNA"/>
</dbReference>
<name>A0A0M0LSI0_9EUKA</name>
<comment type="caution">
    <text evidence="2">The sequence shown here is derived from an EMBL/GenBank/DDBJ whole genome shotgun (WGS) entry which is preliminary data.</text>
</comment>
<protein>
    <submittedName>
        <fullName evidence="2">Uncharacterized protein</fullName>
    </submittedName>
</protein>
<dbReference type="Proteomes" id="UP000037460">
    <property type="component" value="Unassembled WGS sequence"/>
</dbReference>
<evidence type="ECO:0000313" key="3">
    <source>
        <dbReference type="Proteomes" id="UP000037460"/>
    </source>
</evidence>
<keyword evidence="3" id="KW-1185">Reference proteome</keyword>
<accession>A0A0M0LSI0</accession>
<sequence>MPEIYDPLNLIELDPVMLSAAQEERAALKKTKGGAGPSKDKAPTEPKELKKQKEVVAAMESTPQELPPPPSPEELRVMLDKIGAYKERFPNLKSRNKVGPKSSPEEIEDELHYIQLQLGTSTQSGNFGRALRLD</sequence>
<proteinExistence type="predicted"/>
<dbReference type="AlphaFoldDB" id="A0A0M0LSI0"/>
<organism evidence="2 3">
    <name type="scientific">Chrysochromulina tobinii</name>
    <dbReference type="NCBI Taxonomy" id="1460289"/>
    <lineage>
        <taxon>Eukaryota</taxon>
        <taxon>Haptista</taxon>
        <taxon>Haptophyta</taxon>
        <taxon>Prymnesiophyceae</taxon>
        <taxon>Prymnesiales</taxon>
        <taxon>Chrysochromulinaceae</taxon>
        <taxon>Chrysochromulina</taxon>
    </lineage>
</organism>
<feature type="compositionally biased region" description="Basic and acidic residues" evidence="1">
    <location>
        <begin position="38"/>
        <end position="54"/>
    </location>
</feature>
<evidence type="ECO:0000256" key="1">
    <source>
        <dbReference type="SAM" id="MobiDB-lite"/>
    </source>
</evidence>